<keyword evidence="6 17" id="KW-0378">Hydrolase</keyword>
<reference evidence="19 20" key="1">
    <citation type="journal article" date="2020" name="ISME J.">
        <title>Uncovering the hidden diversity of litter-decomposition mechanisms in mushroom-forming fungi.</title>
        <authorList>
            <person name="Floudas D."/>
            <person name="Bentzer J."/>
            <person name="Ahren D."/>
            <person name="Johansson T."/>
            <person name="Persson P."/>
            <person name="Tunlid A."/>
        </authorList>
    </citation>
    <scope>NUCLEOTIDE SEQUENCE [LARGE SCALE GENOMIC DNA]</scope>
    <source>
        <strain evidence="19 20">CBS 175.51</strain>
    </source>
</reference>
<dbReference type="SUPFAM" id="SSF51126">
    <property type="entry name" value="Pectin lyase-like"/>
    <property type="match status" value="1"/>
</dbReference>
<evidence type="ECO:0000256" key="2">
    <source>
        <dbReference type="ARBA" id="ARBA00008834"/>
    </source>
</evidence>
<evidence type="ECO:0000256" key="1">
    <source>
        <dbReference type="ARBA" id="ARBA00004613"/>
    </source>
</evidence>
<evidence type="ECO:0000313" key="20">
    <source>
        <dbReference type="Proteomes" id="UP000541558"/>
    </source>
</evidence>
<evidence type="ECO:0000256" key="13">
    <source>
        <dbReference type="ARBA" id="ARBA00041474"/>
    </source>
</evidence>
<comment type="subcellular location">
    <subcellularLocation>
        <location evidence="1">Secreted</location>
    </subcellularLocation>
</comment>
<feature type="active site" evidence="16">
    <location>
        <position position="250"/>
    </location>
</feature>
<organism evidence="19 20">
    <name type="scientific">Ephemerocybe angulata</name>
    <dbReference type="NCBI Taxonomy" id="980116"/>
    <lineage>
        <taxon>Eukaryota</taxon>
        <taxon>Fungi</taxon>
        <taxon>Dikarya</taxon>
        <taxon>Basidiomycota</taxon>
        <taxon>Agaricomycotina</taxon>
        <taxon>Agaricomycetes</taxon>
        <taxon>Agaricomycetidae</taxon>
        <taxon>Agaricales</taxon>
        <taxon>Agaricineae</taxon>
        <taxon>Psathyrellaceae</taxon>
        <taxon>Ephemerocybe</taxon>
    </lineage>
</organism>
<evidence type="ECO:0000256" key="15">
    <source>
        <dbReference type="ARBA" id="ARBA00048766"/>
    </source>
</evidence>
<dbReference type="PANTHER" id="PTHR31736:SF11">
    <property type="entry name" value="EXOPOLYGALACTURONASE C-RELATED"/>
    <property type="match status" value="1"/>
</dbReference>
<keyword evidence="3" id="KW-0964">Secreted</keyword>
<evidence type="ECO:0000256" key="5">
    <source>
        <dbReference type="ARBA" id="ARBA00022737"/>
    </source>
</evidence>
<dbReference type="GO" id="GO:0005975">
    <property type="term" value="P:carbohydrate metabolic process"/>
    <property type="evidence" value="ECO:0007669"/>
    <property type="project" value="InterPro"/>
</dbReference>
<evidence type="ECO:0000256" key="3">
    <source>
        <dbReference type="ARBA" id="ARBA00022525"/>
    </source>
</evidence>
<evidence type="ECO:0000256" key="14">
    <source>
        <dbReference type="ARBA" id="ARBA00042262"/>
    </source>
</evidence>
<evidence type="ECO:0000256" key="16">
    <source>
        <dbReference type="PROSITE-ProRule" id="PRU10052"/>
    </source>
</evidence>
<feature type="chain" id="PRO_5033989647" description="galacturonan 1,4-alpha-galacturonidase" evidence="18">
    <location>
        <begin position="24"/>
        <end position="437"/>
    </location>
</feature>
<dbReference type="Gene3D" id="2.160.20.10">
    <property type="entry name" value="Single-stranded right-handed beta-helix, Pectin lyase-like"/>
    <property type="match status" value="1"/>
</dbReference>
<dbReference type="EMBL" id="JAACJK010000110">
    <property type="protein sequence ID" value="KAF5332857.1"/>
    <property type="molecule type" value="Genomic_DNA"/>
</dbReference>
<dbReference type="EC" id="3.2.1.67" evidence="12"/>
<evidence type="ECO:0000313" key="19">
    <source>
        <dbReference type="EMBL" id="KAF5332857.1"/>
    </source>
</evidence>
<evidence type="ECO:0000256" key="8">
    <source>
        <dbReference type="ARBA" id="ARBA00023180"/>
    </source>
</evidence>
<keyword evidence="8" id="KW-0325">Glycoprotein</keyword>
<comment type="function">
    <text evidence="11">Specific in hydrolyzing the terminal glycosidic bond of polygalacturonic acid and oligogalacturonates.</text>
</comment>
<dbReference type="PANTHER" id="PTHR31736">
    <property type="match status" value="1"/>
</dbReference>
<evidence type="ECO:0000256" key="18">
    <source>
        <dbReference type="SAM" id="SignalP"/>
    </source>
</evidence>
<comment type="catalytic activity">
    <reaction evidence="15">
        <text>[(1-&gt;4)-alpha-D-galacturonosyl](n) + H2O = alpha-D-galacturonate + [(1-&gt;4)-alpha-D-galacturonosyl](n-1)</text>
        <dbReference type="Rhea" id="RHEA:14117"/>
        <dbReference type="Rhea" id="RHEA-COMP:14570"/>
        <dbReference type="Rhea" id="RHEA-COMP:14572"/>
        <dbReference type="ChEBI" id="CHEBI:15377"/>
        <dbReference type="ChEBI" id="CHEBI:58658"/>
        <dbReference type="ChEBI" id="CHEBI:140523"/>
        <dbReference type="EC" id="3.2.1.67"/>
    </reaction>
</comment>
<evidence type="ECO:0000256" key="12">
    <source>
        <dbReference type="ARBA" id="ARBA00038933"/>
    </source>
</evidence>
<keyword evidence="9 17" id="KW-0326">Glycosidase</keyword>
<sequence>MMLSSLLLSPVLLAFSAASAALAAPSALKTFTVPHVDGQDDTPALLAALPDYASNSTILFKQGVHYNIWTPIKFPVLNNVEIRIEGNLSYPEDMATVQAIVASSTFPGHWFTFTGGDKVSLIGSTNPKWGWVDAHGQQWWNKHELTNRPHGWNFAKISNGVIRNMKLWKPVAWSFSASGSTNLHAHDNWIYALSDDMDSAFPFNTDGFSAGGGTDFLLENNHIQNGDDCLTVGNGAKNIVFRNSRCEGGHGLSIGSLGKGGQVADVQNVLIENVEMKNALYAARFKSWTGGKGLARNITWRNIKFDNVRFPIYVTQNYWDQNLGPKPEVTDVTNTQIQDMFFENFVGNINDSPTFFEGTCVSDPCWYYVPGATGREVIIFDLYPETVKNIVARRIVPVTQSWKPATVMCNSTVISTDVGFKCQNGLFVPTLAGLFGH</sequence>
<accession>A0A8H5C2N5</accession>
<protein>
    <recommendedName>
        <fullName evidence="12">galacturonan 1,4-alpha-galacturonidase</fullName>
        <ecNumber evidence="12">3.2.1.67</ecNumber>
    </recommendedName>
    <alternativeName>
        <fullName evidence="13">Galacturan 1,4-alpha-galacturonidase C</fullName>
    </alternativeName>
    <alternativeName>
        <fullName evidence="14">Poly(1,4-alpha-D-galacturonide)galacturonohydrolase C</fullName>
    </alternativeName>
</protein>
<gene>
    <name evidence="19" type="ORF">D9611_005394</name>
</gene>
<evidence type="ECO:0000256" key="9">
    <source>
        <dbReference type="ARBA" id="ARBA00023295"/>
    </source>
</evidence>
<keyword evidence="20" id="KW-1185">Reference proteome</keyword>
<dbReference type="GO" id="GO:0004650">
    <property type="term" value="F:polygalacturonase activity"/>
    <property type="evidence" value="ECO:0007669"/>
    <property type="project" value="InterPro"/>
</dbReference>
<comment type="caution">
    <text evidence="19">The sequence shown here is derived from an EMBL/GenBank/DDBJ whole genome shotgun (WGS) entry which is preliminary data.</text>
</comment>
<comment type="similarity">
    <text evidence="2 17">Belongs to the glycosyl hydrolase 28 family.</text>
</comment>
<dbReference type="InterPro" id="IPR012334">
    <property type="entry name" value="Pectin_lyas_fold"/>
</dbReference>
<keyword evidence="7" id="KW-1015">Disulfide bond</keyword>
<keyword evidence="10" id="KW-0961">Cell wall biogenesis/degradation</keyword>
<dbReference type="GO" id="GO:0005576">
    <property type="term" value="C:extracellular region"/>
    <property type="evidence" value="ECO:0007669"/>
    <property type="project" value="UniProtKB-SubCell"/>
</dbReference>
<name>A0A8H5C2N5_9AGAR</name>
<dbReference type="InterPro" id="IPR000743">
    <property type="entry name" value="Glyco_hydro_28"/>
</dbReference>
<keyword evidence="5" id="KW-0677">Repeat</keyword>
<dbReference type="AlphaFoldDB" id="A0A8H5C2N5"/>
<evidence type="ECO:0000256" key="7">
    <source>
        <dbReference type="ARBA" id="ARBA00023157"/>
    </source>
</evidence>
<evidence type="ECO:0000256" key="6">
    <source>
        <dbReference type="ARBA" id="ARBA00022801"/>
    </source>
</evidence>
<dbReference type="PROSITE" id="PS00502">
    <property type="entry name" value="POLYGALACTURONASE"/>
    <property type="match status" value="1"/>
</dbReference>
<dbReference type="GO" id="GO:0047911">
    <property type="term" value="F:galacturan 1,4-alpha-galacturonidase activity"/>
    <property type="evidence" value="ECO:0007669"/>
    <property type="project" value="UniProtKB-EC"/>
</dbReference>
<dbReference type="Proteomes" id="UP000541558">
    <property type="component" value="Unassembled WGS sequence"/>
</dbReference>
<evidence type="ECO:0000256" key="10">
    <source>
        <dbReference type="ARBA" id="ARBA00023316"/>
    </source>
</evidence>
<keyword evidence="4 18" id="KW-0732">Signal</keyword>
<evidence type="ECO:0000256" key="17">
    <source>
        <dbReference type="RuleBase" id="RU361169"/>
    </source>
</evidence>
<proteinExistence type="inferred from homology"/>
<evidence type="ECO:0000256" key="11">
    <source>
        <dbReference type="ARBA" id="ARBA00037312"/>
    </source>
</evidence>
<evidence type="ECO:0000256" key="4">
    <source>
        <dbReference type="ARBA" id="ARBA00022729"/>
    </source>
</evidence>
<dbReference type="GO" id="GO:0071555">
    <property type="term" value="P:cell wall organization"/>
    <property type="evidence" value="ECO:0007669"/>
    <property type="project" value="UniProtKB-KW"/>
</dbReference>
<dbReference type="InterPro" id="IPR011050">
    <property type="entry name" value="Pectin_lyase_fold/virulence"/>
</dbReference>
<dbReference type="OrthoDB" id="187139at2759"/>
<dbReference type="Pfam" id="PF00295">
    <property type="entry name" value="Glyco_hydro_28"/>
    <property type="match status" value="1"/>
</dbReference>
<feature type="signal peptide" evidence="18">
    <location>
        <begin position="1"/>
        <end position="23"/>
    </location>
</feature>